<dbReference type="SMART" id="SM00827">
    <property type="entry name" value="PKS_AT"/>
    <property type="match status" value="1"/>
</dbReference>
<feature type="compositionally biased region" description="Basic and acidic residues" evidence="7">
    <location>
        <begin position="1339"/>
        <end position="1348"/>
    </location>
</feature>
<dbReference type="Pfam" id="PF00698">
    <property type="entry name" value="Acyl_transf_1"/>
    <property type="match status" value="1"/>
</dbReference>
<dbReference type="Gene3D" id="3.40.50.720">
    <property type="entry name" value="NAD(P)-binding Rossmann-like Domain"/>
    <property type="match status" value="1"/>
</dbReference>
<name>A0ABS1NR75_9ACTN</name>
<dbReference type="Gene3D" id="3.40.50.11460">
    <property type="match status" value="1"/>
</dbReference>
<dbReference type="InterPro" id="IPR014030">
    <property type="entry name" value="Ketoacyl_synth_N"/>
</dbReference>
<keyword evidence="6" id="KW-0012">Acyltransferase</keyword>
<dbReference type="Pfam" id="PF18369">
    <property type="entry name" value="PKS_DE"/>
    <property type="match status" value="1"/>
</dbReference>
<sequence>MTNEEKLIDYLKWTTAELHRTKQRLEEARSEQQEPIAIVGMACRFPGGVGSPAQLWELVAEGRDAVSAFPTDRGWDLENLYHPDPDHHGTSIVRAGGFIHDASAFDADFFGIGTREAAAIEPQQRMLLELAWEAVESAGIAPATLRGSSTGVYTGVMYHDYASRLDEIPEGLLGPVGNGNAGSVSSGRVAFTLGLQGPAVTLDTACSSSLVAMHQAGQALRQGDCTLALAGGAAVLYTASVFQVASSQRQLSPDVRCKAFADAADGMVYGEGAGLVLLERLSDARRNGHRVLAVIRGSAVNQDGAATGMAAPNGPAQQQLIRDALTRARLSTADVDAVEAHGTGTAFGDSIELQALLATYGQDRPEDRPLLLGSVKSNIGHTQAAAGMAGVIKMVMAMRHGVLPRSLHIDRPTRLVSWRKGAVRLLTERTEWPRVERPRRAAVSSFSASGTNAHVILEQPTSDPAEAGADGGAVPVAGVVPWVLSARSAAALRGQARALAVHTDTDECPSPVDVGWSLATTRSVFEHRAVVVGQSLAELRAGLAALAEDEPHPAVVGPGLAPAGTAASVGRTVFVFGGEGEGRAGAGAELYERFPVFAAAFDEVCGLLGVKGGPGSAASRAGLFARHIAVARLLESLGIRPDAVMGHALGEIAAGYVAGVLDLPDACRLVAADSPSGVRAVACQQPVVPVLSGVTGHPVDERIATSDYWSRQDRDADPPAAEHPVDALDDVAVVWDFGPEPIPSSASALSPFHGEWSEVRELIRALARMHTAGATVGWAALFDGDPAPLTVELPTYAFQRRRFWLENQLPADGPAEVETWVDSAFWEAVDTTDLPELAQALDLPADRHASLKEVLPALAAWRRQRRWRYRIAWKALADVVAPRLSGTWLVMASGNRSAEALTTAVTDALRGHGADVVVCSDAFTREETSGDGPGAEALRISEAVAGRPVAGVLSLLAVDDGRPPADNGPSPALAPTIRLMTALERAGIGAPVWIAARGGVSVDIGDPMVRPDQAQIWGLGGALATEHPGRRCGLVDLPERFDERAGRRLAGVLTAHHGEGEVAVRADSCFARRLVRATPGRSAPGDRTVRGTVLITGADTALGAHTARWAAGAGAGHLLLVGTAAPADGLVAEVTASGVQVSVAAIDPADAEALATAVAGIPQECPLTAVLHLAAPLGGGAGPLDPARIARAWPAVVAGAANLRALARTTELSALVLCSSAVGVLPVPGLGNQAPAHAHLHALAQECRARGVPAVAVCWGALDGTGTAPEVAERLRDHGVSALAPHAAAALLRQAVMADTASMVLADLDEKRLTAQASERGTDRLFDDVSGLQPPSGGRSHERTQRSQ</sequence>
<dbReference type="InterPro" id="IPR016039">
    <property type="entry name" value="Thiolase-like"/>
</dbReference>
<dbReference type="SUPFAM" id="SSF52151">
    <property type="entry name" value="FabD/lysophospholipase-like"/>
    <property type="match status" value="1"/>
</dbReference>
<evidence type="ECO:0000313" key="10">
    <source>
        <dbReference type="Proteomes" id="UP000634229"/>
    </source>
</evidence>
<dbReference type="InterPro" id="IPR014043">
    <property type="entry name" value="Acyl_transferase_dom"/>
</dbReference>
<dbReference type="EMBL" id="JAERRF010000052">
    <property type="protein sequence ID" value="MBL1102604.1"/>
    <property type="molecule type" value="Genomic_DNA"/>
</dbReference>
<dbReference type="Gene3D" id="3.40.366.10">
    <property type="entry name" value="Malonyl-Coenzyme A Acyl Carrier Protein, domain 2"/>
    <property type="match status" value="2"/>
</dbReference>
<dbReference type="CDD" id="cd08952">
    <property type="entry name" value="KR_1_SDR_x"/>
    <property type="match status" value="1"/>
</dbReference>
<accession>A0ABS1NR75</accession>
<dbReference type="InterPro" id="IPR041618">
    <property type="entry name" value="PKS_DE"/>
</dbReference>
<dbReference type="InterPro" id="IPR050091">
    <property type="entry name" value="PKS_NRPS_Biosynth_Enz"/>
</dbReference>
<dbReference type="SUPFAM" id="SSF51735">
    <property type="entry name" value="NAD(P)-binding Rossmann-fold domains"/>
    <property type="match status" value="2"/>
</dbReference>
<dbReference type="InterPro" id="IPR016035">
    <property type="entry name" value="Acyl_Trfase/lysoPLipase"/>
</dbReference>
<dbReference type="SMART" id="SM00825">
    <property type="entry name" value="PKS_KS"/>
    <property type="match status" value="1"/>
</dbReference>
<feature type="region of interest" description="Disordered" evidence="7">
    <location>
        <begin position="1319"/>
        <end position="1348"/>
    </location>
</feature>
<dbReference type="SMART" id="SM00822">
    <property type="entry name" value="PKS_KR"/>
    <property type="match status" value="1"/>
</dbReference>
<keyword evidence="5" id="KW-0511">Multifunctional enzyme</keyword>
<organism evidence="9 10">
    <name type="scientific">Streptomyces coffeae</name>
    <dbReference type="NCBI Taxonomy" id="621382"/>
    <lineage>
        <taxon>Bacteria</taxon>
        <taxon>Bacillati</taxon>
        <taxon>Actinomycetota</taxon>
        <taxon>Actinomycetes</taxon>
        <taxon>Kitasatosporales</taxon>
        <taxon>Streptomycetaceae</taxon>
        <taxon>Streptomyces</taxon>
    </lineage>
</organism>
<dbReference type="InterPro" id="IPR032821">
    <property type="entry name" value="PKS_assoc"/>
</dbReference>
<proteinExistence type="predicted"/>
<evidence type="ECO:0000256" key="2">
    <source>
        <dbReference type="ARBA" id="ARBA00022450"/>
    </source>
</evidence>
<keyword evidence="10" id="KW-1185">Reference proteome</keyword>
<evidence type="ECO:0000313" key="9">
    <source>
        <dbReference type="EMBL" id="MBL1102604.1"/>
    </source>
</evidence>
<dbReference type="Gene3D" id="6.10.140.1830">
    <property type="match status" value="1"/>
</dbReference>
<dbReference type="Pfam" id="PF08990">
    <property type="entry name" value="Docking"/>
    <property type="match status" value="1"/>
</dbReference>
<keyword evidence="4" id="KW-0808">Transferase</keyword>
<dbReference type="Proteomes" id="UP000634229">
    <property type="component" value="Unassembled WGS sequence"/>
</dbReference>
<dbReference type="Pfam" id="PF02801">
    <property type="entry name" value="Ketoacyl-synt_C"/>
    <property type="match status" value="1"/>
</dbReference>
<dbReference type="PROSITE" id="PS00606">
    <property type="entry name" value="KS3_1"/>
    <property type="match status" value="1"/>
</dbReference>
<gene>
    <name evidence="9" type="ORF">JK363_39635</name>
</gene>
<evidence type="ECO:0000256" key="5">
    <source>
        <dbReference type="ARBA" id="ARBA00023268"/>
    </source>
</evidence>
<dbReference type="CDD" id="cd00833">
    <property type="entry name" value="PKS"/>
    <property type="match status" value="1"/>
</dbReference>
<evidence type="ECO:0000256" key="6">
    <source>
        <dbReference type="ARBA" id="ARBA00023315"/>
    </source>
</evidence>
<dbReference type="Gene3D" id="3.30.70.3290">
    <property type="match status" value="2"/>
</dbReference>
<evidence type="ECO:0000256" key="7">
    <source>
        <dbReference type="SAM" id="MobiDB-lite"/>
    </source>
</evidence>
<dbReference type="InterPro" id="IPR015083">
    <property type="entry name" value="NorB/c/GfsB-D-like_docking"/>
</dbReference>
<feature type="domain" description="Ketosynthase family 3 (KS3)" evidence="8">
    <location>
        <begin position="33"/>
        <end position="459"/>
    </location>
</feature>
<dbReference type="Pfam" id="PF08659">
    <property type="entry name" value="KR"/>
    <property type="match status" value="1"/>
</dbReference>
<evidence type="ECO:0000256" key="4">
    <source>
        <dbReference type="ARBA" id="ARBA00022679"/>
    </source>
</evidence>
<evidence type="ECO:0000259" key="8">
    <source>
        <dbReference type="PROSITE" id="PS52004"/>
    </source>
</evidence>
<dbReference type="PROSITE" id="PS52004">
    <property type="entry name" value="KS3_2"/>
    <property type="match status" value="1"/>
</dbReference>
<comment type="cofactor">
    <cofactor evidence="1">
        <name>pantetheine 4'-phosphate</name>
        <dbReference type="ChEBI" id="CHEBI:47942"/>
    </cofactor>
</comment>
<dbReference type="InterPro" id="IPR018201">
    <property type="entry name" value="Ketoacyl_synth_AS"/>
</dbReference>
<evidence type="ECO:0000256" key="1">
    <source>
        <dbReference type="ARBA" id="ARBA00001957"/>
    </source>
</evidence>
<dbReference type="SUPFAM" id="SSF53901">
    <property type="entry name" value="Thiolase-like"/>
    <property type="match status" value="1"/>
</dbReference>
<dbReference type="InterPro" id="IPR013968">
    <property type="entry name" value="PKS_KR"/>
</dbReference>
<dbReference type="Gene3D" id="3.40.47.10">
    <property type="match status" value="1"/>
</dbReference>
<keyword evidence="2" id="KW-0596">Phosphopantetheine</keyword>
<dbReference type="Pfam" id="PF00109">
    <property type="entry name" value="ketoacyl-synt"/>
    <property type="match status" value="1"/>
</dbReference>
<keyword evidence="3" id="KW-0597">Phosphoprotein</keyword>
<evidence type="ECO:0000256" key="3">
    <source>
        <dbReference type="ARBA" id="ARBA00022553"/>
    </source>
</evidence>
<dbReference type="InterPro" id="IPR036291">
    <property type="entry name" value="NAD(P)-bd_dom_sf"/>
</dbReference>
<dbReference type="PANTHER" id="PTHR43775:SF51">
    <property type="entry name" value="INACTIVE PHENOLPHTHIOCEROL SYNTHESIS POLYKETIDE SYNTHASE TYPE I PKS1-RELATED"/>
    <property type="match status" value="1"/>
</dbReference>
<dbReference type="InterPro" id="IPR014031">
    <property type="entry name" value="Ketoacyl_synth_C"/>
</dbReference>
<dbReference type="InterPro" id="IPR020841">
    <property type="entry name" value="PKS_Beta-ketoAc_synthase_dom"/>
</dbReference>
<dbReference type="InterPro" id="IPR057326">
    <property type="entry name" value="KR_dom"/>
</dbReference>
<reference evidence="9 10" key="1">
    <citation type="submission" date="2021-01" db="EMBL/GenBank/DDBJ databases">
        <title>WGS of actinomycetes isolated from Thailand.</title>
        <authorList>
            <person name="Thawai C."/>
        </authorList>
    </citation>
    <scope>NUCLEOTIDE SEQUENCE [LARGE SCALE GENOMIC DNA]</scope>
    <source>
        <strain evidence="9 10">CA1R205</strain>
    </source>
</reference>
<dbReference type="Pfam" id="PF16197">
    <property type="entry name" value="KAsynt_C_assoc"/>
    <property type="match status" value="1"/>
</dbReference>
<comment type="caution">
    <text evidence="9">The sequence shown here is derived from an EMBL/GenBank/DDBJ whole genome shotgun (WGS) entry which is preliminary data.</text>
</comment>
<protein>
    <submittedName>
        <fullName evidence="9">KR domain-containing protein</fullName>
    </submittedName>
</protein>
<dbReference type="PANTHER" id="PTHR43775">
    <property type="entry name" value="FATTY ACID SYNTHASE"/>
    <property type="match status" value="1"/>
</dbReference>
<dbReference type="InterPro" id="IPR001227">
    <property type="entry name" value="Ac_transferase_dom_sf"/>
</dbReference>